<dbReference type="PANTHER" id="PTHR31623:SF122">
    <property type="entry name" value="HXXXD-TYPE ACYL-TRANSFERASE FAMILY PROTEIN"/>
    <property type="match status" value="1"/>
</dbReference>
<name>A0A445BF36_ARAHY</name>
<dbReference type="PANTHER" id="PTHR31623">
    <property type="entry name" value="F21J9.9"/>
    <property type="match status" value="1"/>
</dbReference>
<keyword evidence="5" id="KW-1185">Reference proteome</keyword>
<evidence type="ECO:0000256" key="1">
    <source>
        <dbReference type="ARBA" id="ARBA00009861"/>
    </source>
</evidence>
<evidence type="ECO:0000256" key="2">
    <source>
        <dbReference type="ARBA" id="ARBA00022679"/>
    </source>
</evidence>
<dbReference type="InterPro" id="IPR023213">
    <property type="entry name" value="CAT-like_dom_sf"/>
</dbReference>
<evidence type="ECO:0000313" key="5">
    <source>
        <dbReference type="Proteomes" id="UP000289738"/>
    </source>
</evidence>
<reference evidence="4 5" key="1">
    <citation type="submission" date="2019-01" db="EMBL/GenBank/DDBJ databases">
        <title>Sequencing of cultivated peanut Arachis hypogaea provides insights into genome evolution and oil improvement.</title>
        <authorList>
            <person name="Chen X."/>
        </authorList>
    </citation>
    <scope>NUCLEOTIDE SEQUENCE [LARGE SCALE GENOMIC DNA]</scope>
    <source>
        <strain evidence="5">cv. Fuhuasheng</strain>
        <tissue evidence="4">Leaves</tissue>
    </source>
</reference>
<sequence>MENLASYLQPRPPTPFAILSNVGLIQPNPNTIVGSNKHFLNNSIQANLFPLFSHNFSRTKMNNLEYDPIMAIQINCFHCEGIVITLCTFHKFSDIFTLINFVNGWAAITDHHQD</sequence>
<evidence type="ECO:0000313" key="4">
    <source>
        <dbReference type="EMBL" id="RYR37293.1"/>
    </source>
</evidence>
<dbReference type="AlphaFoldDB" id="A0A445BF36"/>
<dbReference type="Proteomes" id="UP000289738">
    <property type="component" value="Chromosome A09"/>
</dbReference>
<dbReference type="EMBL" id="SDMP01000009">
    <property type="protein sequence ID" value="RYR37293.1"/>
    <property type="molecule type" value="Genomic_DNA"/>
</dbReference>
<dbReference type="Gene3D" id="3.30.559.10">
    <property type="entry name" value="Chloramphenicol acetyltransferase-like domain"/>
    <property type="match status" value="1"/>
</dbReference>
<protein>
    <submittedName>
        <fullName evidence="4">Uncharacterized protein</fullName>
    </submittedName>
</protein>
<dbReference type="GO" id="GO:0016746">
    <property type="term" value="F:acyltransferase activity"/>
    <property type="evidence" value="ECO:0007669"/>
    <property type="project" value="UniProtKB-KW"/>
</dbReference>
<keyword evidence="3" id="KW-0012">Acyltransferase</keyword>
<proteinExistence type="inferred from homology"/>
<organism evidence="4 5">
    <name type="scientific">Arachis hypogaea</name>
    <name type="common">Peanut</name>
    <dbReference type="NCBI Taxonomy" id="3818"/>
    <lineage>
        <taxon>Eukaryota</taxon>
        <taxon>Viridiplantae</taxon>
        <taxon>Streptophyta</taxon>
        <taxon>Embryophyta</taxon>
        <taxon>Tracheophyta</taxon>
        <taxon>Spermatophyta</taxon>
        <taxon>Magnoliopsida</taxon>
        <taxon>eudicotyledons</taxon>
        <taxon>Gunneridae</taxon>
        <taxon>Pentapetalae</taxon>
        <taxon>rosids</taxon>
        <taxon>fabids</taxon>
        <taxon>Fabales</taxon>
        <taxon>Fabaceae</taxon>
        <taxon>Papilionoideae</taxon>
        <taxon>50 kb inversion clade</taxon>
        <taxon>dalbergioids sensu lato</taxon>
        <taxon>Dalbergieae</taxon>
        <taxon>Pterocarpus clade</taxon>
        <taxon>Arachis</taxon>
    </lineage>
</organism>
<comment type="caution">
    <text evidence="4">The sequence shown here is derived from an EMBL/GenBank/DDBJ whole genome shotgun (WGS) entry which is preliminary data.</text>
</comment>
<dbReference type="Pfam" id="PF02458">
    <property type="entry name" value="Transferase"/>
    <property type="match status" value="1"/>
</dbReference>
<comment type="similarity">
    <text evidence="1">Belongs to the plant acyltransferase family.</text>
</comment>
<keyword evidence="2" id="KW-0808">Transferase</keyword>
<accession>A0A445BF36</accession>
<gene>
    <name evidence="4" type="ORF">Ahy_A09g042200</name>
</gene>
<evidence type="ECO:0000256" key="3">
    <source>
        <dbReference type="ARBA" id="ARBA00023315"/>
    </source>
</evidence>